<evidence type="ECO:0000256" key="4">
    <source>
        <dbReference type="ARBA" id="ARBA00023163"/>
    </source>
</evidence>
<protein>
    <submittedName>
        <fullName evidence="6">ModE molybdate transport repressor domain-containing protein</fullName>
    </submittedName>
</protein>
<dbReference type="SUPFAM" id="SSF53850">
    <property type="entry name" value="Periplasmic binding protein-like II"/>
    <property type="match status" value="1"/>
</dbReference>
<dbReference type="Proteomes" id="UP000182690">
    <property type="component" value="Unassembled WGS sequence"/>
</dbReference>
<evidence type="ECO:0000313" key="7">
    <source>
        <dbReference type="Proteomes" id="UP000182690"/>
    </source>
</evidence>
<dbReference type="eggNOG" id="COG0583">
    <property type="taxonomic scope" value="Bacteria"/>
</dbReference>
<dbReference type="SUPFAM" id="SSF46785">
    <property type="entry name" value="Winged helix' DNA-binding domain"/>
    <property type="match status" value="1"/>
</dbReference>
<feature type="domain" description="HTH lysR-type" evidence="5">
    <location>
        <begin position="2"/>
        <end position="59"/>
    </location>
</feature>
<dbReference type="GO" id="GO:0003677">
    <property type="term" value="F:DNA binding"/>
    <property type="evidence" value="ECO:0007669"/>
    <property type="project" value="UniProtKB-KW"/>
</dbReference>
<dbReference type="PROSITE" id="PS50931">
    <property type="entry name" value="HTH_LYSR"/>
    <property type="match status" value="1"/>
</dbReference>
<organism evidence="6 7">
    <name type="scientific">Leucobacter chromiiresistens</name>
    <dbReference type="NCBI Taxonomy" id="1079994"/>
    <lineage>
        <taxon>Bacteria</taxon>
        <taxon>Bacillati</taxon>
        <taxon>Actinomycetota</taxon>
        <taxon>Actinomycetes</taxon>
        <taxon>Micrococcales</taxon>
        <taxon>Microbacteriaceae</taxon>
        <taxon>Leucobacter</taxon>
    </lineage>
</organism>
<comment type="similarity">
    <text evidence="1">Belongs to the LysR transcriptional regulatory family.</text>
</comment>
<dbReference type="OrthoDB" id="3673085at2"/>
<evidence type="ECO:0000259" key="5">
    <source>
        <dbReference type="PROSITE" id="PS50931"/>
    </source>
</evidence>
<dbReference type="RefSeq" id="WP_074690157.1">
    <property type="nucleotide sequence ID" value="NZ_FNKB01000001.1"/>
</dbReference>
<dbReference type="InterPro" id="IPR005119">
    <property type="entry name" value="LysR_subst-bd"/>
</dbReference>
<dbReference type="GO" id="GO:0032993">
    <property type="term" value="C:protein-DNA complex"/>
    <property type="evidence" value="ECO:0007669"/>
    <property type="project" value="TreeGrafter"/>
</dbReference>
<dbReference type="InterPro" id="IPR036390">
    <property type="entry name" value="WH_DNA-bd_sf"/>
</dbReference>
<accession>A0A1H0ZK32</accession>
<dbReference type="Gene3D" id="1.10.10.10">
    <property type="entry name" value="Winged helix-like DNA-binding domain superfamily/Winged helix DNA-binding domain"/>
    <property type="match status" value="1"/>
</dbReference>
<dbReference type="Pfam" id="PF03466">
    <property type="entry name" value="LysR_substrate"/>
    <property type="match status" value="1"/>
</dbReference>
<evidence type="ECO:0000256" key="3">
    <source>
        <dbReference type="ARBA" id="ARBA00023125"/>
    </source>
</evidence>
<dbReference type="InterPro" id="IPR036388">
    <property type="entry name" value="WH-like_DNA-bd_sf"/>
</dbReference>
<dbReference type="InterPro" id="IPR000847">
    <property type="entry name" value="LysR_HTH_N"/>
</dbReference>
<evidence type="ECO:0000256" key="1">
    <source>
        <dbReference type="ARBA" id="ARBA00009437"/>
    </source>
</evidence>
<name>A0A1H0ZK32_9MICO</name>
<evidence type="ECO:0000256" key="2">
    <source>
        <dbReference type="ARBA" id="ARBA00023015"/>
    </source>
</evidence>
<keyword evidence="3" id="KW-0238">DNA-binding</keyword>
<dbReference type="PANTHER" id="PTHR30346:SF29">
    <property type="entry name" value="LYSR SUBSTRATE-BINDING"/>
    <property type="match status" value="1"/>
</dbReference>
<sequence>MIDLRQLIALRAVQREGSVTRAGRALGWSQPTVDYHLRNLERLIGSPVLERSTRGSTPTPVGVLVLDRGEEILTLSDRALRDARDLAQMGRARLRFGTFPTAAAKLLPSIVSQVSDLGIEIDAVLEEVGPLIAHVNDRTLDAALLYSVPGYEVPLRPDIATTEVLRDPLLLALPEDHPLADRASIDRAALLTLHGERWLLGTSRHDPMDSVLVDAFAEAGRELEVAIRTDDFQVMLGMIAAGMVIGLVAKLAAGPTHPGVVLRPIDDPAFARSVLLAAPTEGGGEGPSTAARQLAAAIRNAVARSEHPAAG</sequence>
<dbReference type="EMBL" id="FNKB01000001">
    <property type="protein sequence ID" value="SDQ27742.1"/>
    <property type="molecule type" value="Genomic_DNA"/>
</dbReference>
<proteinExistence type="inferred from homology"/>
<dbReference type="STRING" id="1079994.SAMN04488565_1831"/>
<keyword evidence="2" id="KW-0805">Transcription regulation</keyword>
<gene>
    <name evidence="6" type="ORF">SAMN04488565_1831</name>
</gene>
<evidence type="ECO:0000313" key="6">
    <source>
        <dbReference type="EMBL" id="SDQ27742.1"/>
    </source>
</evidence>
<dbReference type="Pfam" id="PF00126">
    <property type="entry name" value="HTH_1"/>
    <property type="match status" value="1"/>
</dbReference>
<dbReference type="AlphaFoldDB" id="A0A1H0ZK32"/>
<dbReference type="PANTHER" id="PTHR30346">
    <property type="entry name" value="TRANSCRIPTIONAL DUAL REGULATOR HCAR-RELATED"/>
    <property type="match status" value="1"/>
</dbReference>
<keyword evidence="4" id="KW-0804">Transcription</keyword>
<dbReference type="GO" id="GO:0003700">
    <property type="term" value="F:DNA-binding transcription factor activity"/>
    <property type="evidence" value="ECO:0007669"/>
    <property type="project" value="InterPro"/>
</dbReference>
<dbReference type="Gene3D" id="3.40.190.10">
    <property type="entry name" value="Periplasmic binding protein-like II"/>
    <property type="match status" value="2"/>
</dbReference>
<reference evidence="6 7" key="1">
    <citation type="submission" date="2016-10" db="EMBL/GenBank/DDBJ databases">
        <authorList>
            <person name="de Groot N.N."/>
        </authorList>
    </citation>
    <scope>NUCLEOTIDE SEQUENCE [LARGE SCALE GENOMIC DNA]</scope>
    <source>
        <strain evidence="6 7">DSM 22788</strain>
    </source>
</reference>